<feature type="compositionally biased region" description="Basic and acidic residues" evidence="1">
    <location>
        <begin position="90"/>
        <end position="120"/>
    </location>
</feature>
<keyword evidence="4" id="KW-1185">Reference proteome</keyword>
<sequence>MLNFTTDQWVIIGLVFVLGLLVGMWATSGGRRKWKSRYNEEVTQRKALDTRLKERETHWTTQEKEWRERDARREEELRSRPVAAPVATPVRDDYVEPRRDLDRDGVPDDYDRRPLDGDRR</sequence>
<evidence type="ECO:0008006" key="5">
    <source>
        <dbReference type="Google" id="ProtNLM"/>
    </source>
</evidence>
<feature type="transmembrane region" description="Helical" evidence="2">
    <location>
        <begin position="6"/>
        <end position="27"/>
    </location>
</feature>
<dbReference type="RefSeq" id="WP_051676570.1">
    <property type="nucleotide sequence ID" value="NZ_BSOO01000027.1"/>
</dbReference>
<dbReference type="EMBL" id="BSOO01000027">
    <property type="protein sequence ID" value="GLR48486.1"/>
    <property type="molecule type" value="Genomic_DNA"/>
</dbReference>
<name>A0ABQ5Z916_9SPHN</name>
<evidence type="ECO:0000256" key="1">
    <source>
        <dbReference type="SAM" id="MobiDB-lite"/>
    </source>
</evidence>
<reference evidence="4" key="1">
    <citation type="journal article" date="2019" name="Int. J. Syst. Evol. Microbiol.">
        <title>The Global Catalogue of Microorganisms (GCM) 10K type strain sequencing project: providing services to taxonomists for standard genome sequencing and annotation.</title>
        <authorList>
            <consortium name="The Broad Institute Genomics Platform"/>
            <consortium name="The Broad Institute Genome Sequencing Center for Infectious Disease"/>
            <person name="Wu L."/>
            <person name="Ma J."/>
        </authorList>
    </citation>
    <scope>NUCLEOTIDE SEQUENCE [LARGE SCALE GENOMIC DNA]</scope>
    <source>
        <strain evidence="4">NBRC 102146</strain>
    </source>
</reference>
<evidence type="ECO:0000313" key="3">
    <source>
        <dbReference type="EMBL" id="GLR48486.1"/>
    </source>
</evidence>
<dbReference type="Proteomes" id="UP001156703">
    <property type="component" value="Unassembled WGS sequence"/>
</dbReference>
<organism evidence="3 4">
    <name type="scientific">Sphingomonas astaxanthinifaciens DSM 22298</name>
    <dbReference type="NCBI Taxonomy" id="1123267"/>
    <lineage>
        <taxon>Bacteria</taxon>
        <taxon>Pseudomonadati</taxon>
        <taxon>Pseudomonadota</taxon>
        <taxon>Alphaproteobacteria</taxon>
        <taxon>Sphingomonadales</taxon>
        <taxon>Sphingomonadaceae</taxon>
        <taxon>Sphingomonas</taxon>
    </lineage>
</organism>
<protein>
    <recommendedName>
        <fullName evidence="5">LapA family protein</fullName>
    </recommendedName>
</protein>
<keyword evidence="2" id="KW-0812">Transmembrane</keyword>
<accession>A0ABQ5Z916</accession>
<evidence type="ECO:0000256" key="2">
    <source>
        <dbReference type="SAM" id="Phobius"/>
    </source>
</evidence>
<feature type="compositionally biased region" description="Basic and acidic residues" evidence="1">
    <location>
        <begin position="54"/>
        <end position="79"/>
    </location>
</feature>
<proteinExistence type="predicted"/>
<keyword evidence="2" id="KW-1133">Transmembrane helix</keyword>
<feature type="region of interest" description="Disordered" evidence="1">
    <location>
        <begin position="54"/>
        <end position="120"/>
    </location>
</feature>
<keyword evidence="2" id="KW-0472">Membrane</keyword>
<evidence type="ECO:0000313" key="4">
    <source>
        <dbReference type="Proteomes" id="UP001156703"/>
    </source>
</evidence>
<gene>
    <name evidence="3" type="ORF">GCM10007925_22030</name>
</gene>
<comment type="caution">
    <text evidence="3">The sequence shown here is derived from an EMBL/GenBank/DDBJ whole genome shotgun (WGS) entry which is preliminary data.</text>
</comment>